<dbReference type="RefSeq" id="WP_167510100.1">
    <property type="nucleotide sequence ID" value="NZ_BMNV01000001.1"/>
</dbReference>
<protein>
    <submittedName>
        <fullName evidence="2">Alpha/beta hydrolase family protein</fullName>
    </submittedName>
</protein>
<comment type="caution">
    <text evidence="2">The sequence shown here is derived from an EMBL/GenBank/DDBJ whole genome shotgun (WGS) entry which is preliminary data.</text>
</comment>
<dbReference type="EMBL" id="JANVAD010000004">
    <property type="protein sequence ID" value="MCS6522689.1"/>
    <property type="molecule type" value="Genomic_DNA"/>
</dbReference>
<keyword evidence="2" id="KW-0378">Hydrolase</keyword>
<dbReference type="Proteomes" id="UP001652264">
    <property type="component" value="Unassembled WGS sequence"/>
</dbReference>
<name>A0ABT2HHF3_9MICO</name>
<sequence length="590" mass="62247">MLDGLATDVGRAAAERERARRVAHDAWKAREAERRQTVGAIAGPFAGTATDLWDTFVDREPSSEALRPPIVDAEFRGRERARYGDGASQSRSSADPSALQGFASTVSALDTTASAEADRVRTAWSAFTASCGWVHFDRKSMPDGFERYVRENDEDRSWIGKVAEAFEQAGGNGSLSDAALDIAAVGRAAPALRGLFAEGLTPTQVADGWRALGLTKADAGVLDALPTEVLARLGNLEGVAYWARSTANVLVLNQRLGDVELEIAQLEGAVASAGDGASALARELNALYADRKALRNINAAMKVPDQAAHGQRYLISLSEDHPPLAAVSIGDLDSANSVTWAVPGMDTTTADMSSWARAAQNIYDEQGRDVDEPSQAVIAWIGYETPDVTTVLGMQKAEVGGRKLAASIDGLGAIRGDDMPTTNVVAHSYGTTTAAVALSATGAHVDRFVALGSAGLPNDVDSAGKLHAEHVYVGQARNVVFDEAGHGDQLAGLGRMAPGHHVDPATRVFGATTFGTDTNPATVEEQRPVLNHDPLTGDHSGYLDAQTESLYNVGRVTTGHEGAATPFVPKPPTDRDQALFGPFQSMLGDR</sequence>
<dbReference type="GeneID" id="95324653"/>
<proteinExistence type="predicted"/>
<keyword evidence="3" id="KW-1185">Reference proteome</keyword>
<evidence type="ECO:0000313" key="3">
    <source>
        <dbReference type="Proteomes" id="UP001652264"/>
    </source>
</evidence>
<dbReference type="Pfam" id="PF06259">
    <property type="entry name" value="Abhydrolase_8"/>
    <property type="match status" value="1"/>
</dbReference>
<evidence type="ECO:0000259" key="1">
    <source>
        <dbReference type="Pfam" id="PF06259"/>
    </source>
</evidence>
<reference evidence="2 3" key="1">
    <citation type="submission" date="2022-08" db="EMBL/GenBank/DDBJ databases">
        <title>Taxonomy of Curtobacterium flaccumfaciens.</title>
        <authorList>
            <person name="Osdaghi E."/>
            <person name="Taghavi S.M."/>
            <person name="Hamidizade M."/>
            <person name="Abachi H."/>
            <person name="Fazliarab A."/>
            <person name="Baeyen S."/>
            <person name="Portier P."/>
            <person name="Van Vaerenbergh J."/>
            <person name="Jacques M.-A."/>
        </authorList>
    </citation>
    <scope>NUCLEOTIDE SEQUENCE [LARGE SCALE GENOMIC DNA]</scope>
    <source>
        <strain evidence="2 3">LMG8786T</strain>
    </source>
</reference>
<dbReference type="GO" id="GO:0016787">
    <property type="term" value="F:hydrolase activity"/>
    <property type="evidence" value="ECO:0007669"/>
    <property type="project" value="UniProtKB-KW"/>
</dbReference>
<organism evidence="2 3">
    <name type="scientific">Curtobacterium citreum</name>
    <dbReference type="NCBI Taxonomy" id="2036"/>
    <lineage>
        <taxon>Bacteria</taxon>
        <taxon>Bacillati</taxon>
        <taxon>Actinomycetota</taxon>
        <taxon>Actinomycetes</taxon>
        <taxon>Micrococcales</taxon>
        <taxon>Microbacteriaceae</taxon>
        <taxon>Curtobacterium</taxon>
    </lineage>
</organism>
<feature type="domain" description="DUF1023" evidence="1">
    <location>
        <begin position="324"/>
        <end position="478"/>
    </location>
</feature>
<dbReference type="InterPro" id="IPR010427">
    <property type="entry name" value="DUF1023"/>
</dbReference>
<evidence type="ECO:0000313" key="2">
    <source>
        <dbReference type="EMBL" id="MCS6522689.1"/>
    </source>
</evidence>
<accession>A0ABT2HHF3</accession>
<gene>
    <name evidence="2" type="ORF">NYQ28_08930</name>
</gene>